<dbReference type="EMBL" id="PJCH01000015">
    <property type="protein sequence ID" value="PQA86247.1"/>
    <property type="molecule type" value="Genomic_DNA"/>
</dbReference>
<name>A0A2S7K151_9PROT</name>
<dbReference type="SUPFAM" id="SSF52266">
    <property type="entry name" value="SGNH hydrolase"/>
    <property type="match status" value="1"/>
</dbReference>
<feature type="domain" description="Sialate O-acetylesterase" evidence="2">
    <location>
        <begin position="46"/>
        <end position="282"/>
    </location>
</feature>
<evidence type="ECO:0000256" key="1">
    <source>
        <dbReference type="ARBA" id="ARBA00022801"/>
    </source>
</evidence>
<dbReference type="PANTHER" id="PTHR31988">
    <property type="entry name" value="ESTERASE, PUTATIVE (DUF303)-RELATED"/>
    <property type="match status" value="1"/>
</dbReference>
<dbReference type="PANTHER" id="PTHR31988:SF19">
    <property type="entry name" value="9-O-ACETYL-N-ACETYLNEURAMINIC ACID DEACETYLASE-RELATED"/>
    <property type="match status" value="1"/>
</dbReference>
<gene>
    <name evidence="3" type="ORF">CW354_18025</name>
</gene>
<dbReference type="PROSITE" id="PS51257">
    <property type="entry name" value="PROKAR_LIPOPROTEIN"/>
    <property type="match status" value="1"/>
</dbReference>
<proteinExistence type="predicted"/>
<keyword evidence="4" id="KW-1185">Reference proteome</keyword>
<protein>
    <recommendedName>
        <fullName evidence="2">Sialate O-acetylesterase domain-containing protein</fullName>
    </recommendedName>
</protein>
<sequence length="288" mass="31457">MMDRRRELTLLGRKVCLACLFALVAACVGGGRSSEVIALTADQPMIFVLAGQSNMVSRGKLDDVFRDDVLRSTGISYVWGLERRPIADFVSRSGLDDPWPRKAGNYTQGVGVSFALALRSMGVKQDIVLVPCAVSGSSIVEWVSEPSGATTEGLYERCLGNVEAARQFGEVRALLFYQGERDARDDIRARSWGKLFRTVIGAFRADLDNSALPVFVVPLPELGASLNDRYPFWSDVQKMQAEISGSALSVVDSSNLKTGDDGLHLDSESHRILGWRLAAAFCDRTDVC</sequence>
<dbReference type="OrthoDB" id="7869753at2"/>
<dbReference type="Proteomes" id="UP000239504">
    <property type="component" value="Unassembled WGS sequence"/>
</dbReference>
<dbReference type="InterPro" id="IPR052940">
    <property type="entry name" value="Carb_Esterase_6"/>
</dbReference>
<evidence type="ECO:0000313" key="3">
    <source>
        <dbReference type="EMBL" id="PQA86247.1"/>
    </source>
</evidence>
<dbReference type="InterPro" id="IPR005181">
    <property type="entry name" value="SASA"/>
</dbReference>
<keyword evidence="1" id="KW-0378">Hydrolase</keyword>
<organism evidence="3 4">
    <name type="scientific">Hyphococcus luteus</name>
    <dbReference type="NCBI Taxonomy" id="2058213"/>
    <lineage>
        <taxon>Bacteria</taxon>
        <taxon>Pseudomonadati</taxon>
        <taxon>Pseudomonadota</taxon>
        <taxon>Alphaproteobacteria</taxon>
        <taxon>Parvularculales</taxon>
        <taxon>Parvularculaceae</taxon>
        <taxon>Hyphococcus</taxon>
    </lineage>
</organism>
<dbReference type="InterPro" id="IPR036514">
    <property type="entry name" value="SGNH_hydro_sf"/>
</dbReference>
<comment type="caution">
    <text evidence="3">The sequence shown here is derived from an EMBL/GenBank/DDBJ whole genome shotgun (WGS) entry which is preliminary data.</text>
</comment>
<evidence type="ECO:0000313" key="4">
    <source>
        <dbReference type="Proteomes" id="UP000239504"/>
    </source>
</evidence>
<evidence type="ECO:0000259" key="2">
    <source>
        <dbReference type="Pfam" id="PF03629"/>
    </source>
</evidence>
<reference evidence="3 4" key="1">
    <citation type="submission" date="2017-12" db="EMBL/GenBank/DDBJ databases">
        <authorList>
            <person name="Hurst M.R.H."/>
        </authorList>
    </citation>
    <scope>NUCLEOTIDE SEQUENCE [LARGE SCALE GENOMIC DNA]</scope>
    <source>
        <strain evidence="3 4">SY-3-19</strain>
    </source>
</reference>
<dbReference type="GO" id="GO:0016788">
    <property type="term" value="F:hydrolase activity, acting on ester bonds"/>
    <property type="evidence" value="ECO:0007669"/>
    <property type="project" value="UniProtKB-ARBA"/>
</dbReference>
<dbReference type="AlphaFoldDB" id="A0A2S7K151"/>
<dbReference type="Pfam" id="PF03629">
    <property type="entry name" value="SASA"/>
    <property type="match status" value="1"/>
</dbReference>
<accession>A0A2S7K151</accession>
<dbReference type="Gene3D" id="3.40.50.1110">
    <property type="entry name" value="SGNH hydrolase"/>
    <property type="match status" value="1"/>
</dbReference>